<sequence>MSNASRDLLNVDWRISTAAPSSNLKNNTLQLKLGRVTIENLEHEGSSQSSAFARSGTFRRRNQYDVGS</sequence>
<dbReference type="EMBL" id="JACSDY010000001">
    <property type="protein sequence ID" value="KAF7439307.1"/>
    <property type="molecule type" value="Genomic_DNA"/>
</dbReference>
<name>A0A834UHU3_VESPE</name>
<protein>
    <submittedName>
        <fullName evidence="1">Uncharacterized protein</fullName>
    </submittedName>
</protein>
<dbReference type="AlphaFoldDB" id="A0A834UHU3"/>
<dbReference type="Proteomes" id="UP000600918">
    <property type="component" value="Unassembled WGS sequence"/>
</dbReference>
<accession>A0A834UHU3</accession>
<gene>
    <name evidence="1" type="ORF">H0235_001698</name>
</gene>
<reference evidence="1" key="1">
    <citation type="journal article" date="2020" name="G3 (Bethesda)">
        <title>High-Quality Assemblies for Three Invasive Social Wasps from the &lt;i&gt;Vespula&lt;/i&gt; Genus.</title>
        <authorList>
            <person name="Harrop T.W.R."/>
            <person name="Guhlin J."/>
            <person name="McLaughlin G.M."/>
            <person name="Permina E."/>
            <person name="Stockwell P."/>
            <person name="Gilligan J."/>
            <person name="Le Lec M.F."/>
            <person name="Gruber M.A.M."/>
            <person name="Quinn O."/>
            <person name="Lovegrove M."/>
            <person name="Duncan E.J."/>
            <person name="Remnant E.J."/>
            <person name="Van Eeckhoven J."/>
            <person name="Graham B."/>
            <person name="Knapp R.A."/>
            <person name="Langford K.W."/>
            <person name="Kronenberg Z."/>
            <person name="Press M.O."/>
            <person name="Eacker S.M."/>
            <person name="Wilson-Rankin E.E."/>
            <person name="Purcell J."/>
            <person name="Lester P.J."/>
            <person name="Dearden P.K."/>
        </authorList>
    </citation>
    <scope>NUCLEOTIDE SEQUENCE</scope>
    <source>
        <strain evidence="1">Volc-1</strain>
    </source>
</reference>
<evidence type="ECO:0000313" key="1">
    <source>
        <dbReference type="EMBL" id="KAF7439307.1"/>
    </source>
</evidence>
<keyword evidence="2" id="KW-1185">Reference proteome</keyword>
<comment type="caution">
    <text evidence="1">The sequence shown here is derived from an EMBL/GenBank/DDBJ whole genome shotgun (WGS) entry which is preliminary data.</text>
</comment>
<organism evidence="1 2">
    <name type="scientific">Vespula pensylvanica</name>
    <name type="common">Western yellow jacket</name>
    <name type="synonym">Wasp</name>
    <dbReference type="NCBI Taxonomy" id="30213"/>
    <lineage>
        <taxon>Eukaryota</taxon>
        <taxon>Metazoa</taxon>
        <taxon>Ecdysozoa</taxon>
        <taxon>Arthropoda</taxon>
        <taxon>Hexapoda</taxon>
        <taxon>Insecta</taxon>
        <taxon>Pterygota</taxon>
        <taxon>Neoptera</taxon>
        <taxon>Endopterygota</taxon>
        <taxon>Hymenoptera</taxon>
        <taxon>Apocrita</taxon>
        <taxon>Aculeata</taxon>
        <taxon>Vespoidea</taxon>
        <taxon>Vespidae</taxon>
        <taxon>Vespinae</taxon>
        <taxon>Vespula</taxon>
    </lineage>
</organism>
<proteinExistence type="predicted"/>
<evidence type="ECO:0000313" key="2">
    <source>
        <dbReference type="Proteomes" id="UP000600918"/>
    </source>
</evidence>